<dbReference type="STRING" id="4096.A0A1U7Y534"/>
<organism evidence="2 3">
    <name type="scientific">Nicotiana sylvestris</name>
    <name type="common">Wood tobacco</name>
    <name type="synonym">South American tobacco</name>
    <dbReference type="NCBI Taxonomy" id="4096"/>
    <lineage>
        <taxon>Eukaryota</taxon>
        <taxon>Viridiplantae</taxon>
        <taxon>Streptophyta</taxon>
        <taxon>Embryophyta</taxon>
        <taxon>Tracheophyta</taxon>
        <taxon>Spermatophyta</taxon>
        <taxon>Magnoliopsida</taxon>
        <taxon>eudicotyledons</taxon>
        <taxon>Gunneridae</taxon>
        <taxon>Pentapetalae</taxon>
        <taxon>asterids</taxon>
        <taxon>lamiids</taxon>
        <taxon>Solanales</taxon>
        <taxon>Solanaceae</taxon>
        <taxon>Nicotianoideae</taxon>
        <taxon>Nicotianeae</taxon>
        <taxon>Nicotiana</taxon>
    </lineage>
</organism>
<evidence type="ECO:0000313" key="2">
    <source>
        <dbReference type="Proteomes" id="UP000189701"/>
    </source>
</evidence>
<feature type="domain" description="Malectin" evidence="1">
    <location>
        <begin position="1"/>
        <end position="68"/>
    </location>
</feature>
<dbReference type="Proteomes" id="UP000189701">
    <property type="component" value="Unplaced"/>
</dbReference>
<dbReference type="Pfam" id="PF11721">
    <property type="entry name" value="Malectin"/>
    <property type="match status" value="1"/>
</dbReference>
<dbReference type="RefSeq" id="XP_009797061.1">
    <property type="nucleotide sequence ID" value="XM_009798759.1"/>
</dbReference>
<evidence type="ECO:0000313" key="3">
    <source>
        <dbReference type="RefSeq" id="XP_009797061.1"/>
    </source>
</evidence>
<dbReference type="InterPro" id="IPR021720">
    <property type="entry name" value="Malectin_dom"/>
</dbReference>
<reference evidence="3" key="2">
    <citation type="submission" date="2025-08" db="UniProtKB">
        <authorList>
            <consortium name="RefSeq"/>
        </authorList>
    </citation>
    <scope>IDENTIFICATION</scope>
    <source>
        <tissue evidence="3">Leaf</tissue>
    </source>
</reference>
<dbReference type="PANTHER" id="PTHR34081:SF1">
    <property type="entry name" value="MALECTIN, LEUCINE-RICH REPEAT DOMAIN, L DOMAIN-LIKE PROTEIN-RELATED"/>
    <property type="match status" value="1"/>
</dbReference>
<proteinExistence type="predicted"/>
<reference evidence="2" key="1">
    <citation type="journal article" date="2013" name="Genome Biol.">
        <title>Reference genomes and transcriptomes of Nicotiana sylvestris and Nicotiana tomentosiformis.</title>
        <authorList>
            <person name="Sierro N."/>
            <person name="Battey J.N."/>
            <person name="Ouadi S."/>
            <person name="Bovet L."/>
            <person name="Goepfert S."/>
            <person name="Bakaher N."/>
            <person name="Peitsch M.C."/>
            <person name="Ivanov N.V."/>
        </authorList>
    </citation>
    <scope>NUCLEOTIDE SEQUENCE [LARGE SCALE GENOMIC DNA]</scope>
</reference>
<sequence length="105" mass="11775">MFDVYIQGERKLKDFDIRSLAGEVDKALIRKFNAVVEDGILEVRFQYAGKGTTAVPIRGNYGPLISAISFESSNTTIALWFTSFSFQMLLIIVKSVEFGKTMLNV</sequence>
<dbReference type="Gene3D" id="2.60.120.430">
    <property type="entry name" value="Galactose-binding lectin"/>
    <property type="match status" value="1"/>
</dbReference>
<gene>
    <name evidence="3" type="primary">LOC104243557</name>
</gene>
<protein>
    <submittedName>
        <fullName evidence="3">Probable leucine-rich repeat receptor-like serine/threonine-protein kinase At3g14840</fullName>
    </submittedName>
</protein>
<accession>A0A1U7Y534</accession>
<keyword evidence="2" id="KW-1185">Reference proteome</keyword>
<name>A0A1U7Y534_NICSY</name>
<dbReference type="PANTHER" id="PTHR34081">
    <property type="entry name" value="MALECTIN DOMAIN-CONTAINING PROTEIN"/>
    <property type="match status" value="1"/>
</dbReference>
<evidence type="ECO:0000259" key="1">
    <source>
        <dbReference type="Pfam" id="PF11721"/>
    </source>
</evidence>
<dbReference type="AlphaFoldDB" id="A0A1U7Y534"/>